<evidence type="ECO:0000313" key="7">
    <source>
        <dbReference type="EMBL" id="XCJ16017.1"/>
    </source>
</evidence>
<keyword evidence="1 4" id="KW-0808">Transferase</keyword>
<dbReference type="InterPro" id="IPR016035">
    <property type="entry name" value="Acyl_Trfase/lysoPLipase"/>
</dbReference>
<evidence type="ECO:0000256" key="5">
    <source>
        <dbReference type="PIRSR" id="PIRSR000446-1"/>
    </source>
</evidence>
<evidence type="ECO:0000256" key="3">
    <source>
        <dbReference type="ARBA" id="ARBA00048462"/>
    </source>
</evidence>
<dbReference type="InterPro" id="IPR004410">
    <property type="entry name" value="Malonyl_CoA-ACP_transAc_FabD"/>
</dbReference>
<evidence type="ECO:0000256" key="1">
    <source>
        <dbReference type="ARBA" id="ARBA00022679"/>
    </source>
</evidence>
<dbReference type="Gene3D" id="3.30.70.250">
    <property type="entry name" value="Malonyl-CoA ACP transacylase, ACP-binding"/>
    <property type="match status" value="1"/>
</dbReference>
<dbReference type="PANTHER" id="PTHR42681">
    <property type="entry name" value="MALONYL-COA-ACYL CARRIER PROTEIN TRANSACYLASE, MITOCHONDRIAL"/>
    <property type="match status" value="1"/>
</dbReference>
<dbReference type="SMART" id="SM00827">
    <property type="entry name" value="PKS_AT"/>
    <property type="match status" value="1"/>
</dbReference>
<dbReference type="InterPro" id="IPR001227">
    <property type="entry name" value="Ac_transferase_dom_sf"/>
</dbReference>
<evidence type="ECO:0000256" key="4">
    <source>
        <dbReference type="PIRNR" id="PIRNR000446"/>
    </source>
</evidence>
<dbReference type="EMBL" id="CP159510">
    <property type="protein sequence ID" value="XCJ16017.1"/>
    <property type="molecule type" value="Genomic_DNA"/>
</dbReference>
<name>A0AAU8ICC1_9BACL</name>
<dbReference type="GO" id="GO:0004314">
    <property type="term" value="F:[acyl-carrier-protein] S-malonyltransferase activity"/>
    <property type="evidence" value="ECO:0007669"/>
    <property type="project" value="UniProtKB-EC"/>
</dbReference>
<feature type="domain" description="Malonyl-CoA:ACP transacylase (MAT)" evidence="6">
    <location>
        <begin position="7"/>
        <end position="300"/>
    </location>
</feature>
<dbReference type="AlphaFoldDB" id="A0AAU8ICC1"/>
<dbReference type="Gene3D" id="3.40.366.10">
    <property type="entry name" value="Malonyl-Coenzyme A Acyl Carrier Protein, domain 2"/>
    <property type="match status" value="1"/>
</dbReference>
<comment type="similarity">
    <text evidence="4">Belongs to the fabD family.</text>
</comment>
<feature type="active site" evidence="5">
    <location>
        <position position="201"/>
    </location>
</feature>
<dbReference type="InterPro" id="IPR014043">
    <property type="entry name" value="Acyl_transferase_dom"/>
</dbReference>
<dbReference type="RefSeq" id="WP_353947699.1">
    <property type="nucleotide sequence ID" value="NZ_CP159510.1"/>
</dbReference>
<dbReference type="GO" id="GO:0006633">
    <property type="term" value="P:fatty acid biosynthetic process"/>
    <property type="evidence" value="ECO:0007669"/>
    <property type="project" value="TreeGrafter"/>
</dbReference>
<sequence length="314" mass="33705">MGKIAFVFPGQGSQNVGMGKDLFESCPKAEKMFRSADSRLGFPLSDLIFNGPEEKLKRTENTQPALFTVSAILYRLLSEKGVKADYVAGHSLGEYSALYAAGVFSLSDGVYAVRQRGLLMEQAVPAGEGTMAAVLGLDPGTLDRICTQVTQKGSSVQMANLNAPGQIVISGTLAGVQTASRLAEQAGARRVVPLAVSGPFHSALMRPAADAFRRVLDGLTAGNADIPVVANSTAELEKSKEDIIRNLVKQLYSPVRWVESIEKLRSLNVDTYIEIGPGRVLSGLIRKIHRGCTLLQVNDLKSLDEVAEKLKECV</sequence>
<dbReference type="InterPro" id="IPR016036">
    <property type="entry name" value="Malonyl_transacylase_ACP-bd"/>
</dbReference>
<dbReference type="InterPro" id="IPR050858">
    <property type="entry name" value="Mal-CoA-ACP_Trans/PKS_FabD"/>
</dbReference>
<dbReference type="SUPFAM" id="SSF52151">
    <property type="entry name" value="FabD/lysophospholipase-like"/>
    <property type="match status" value="1"/>
</dbReference>
<dbReference type="InterPro" id="IPR024925">
    <property type="entry name" value="Malonyl_CoA-ACP_transAc"/>
</dbReference>
<evidence type="ECO:0000259" key="6">
    <source>
        <dbReference type="SMART" id="SM00827"/>
    </source>
</evidence>
<dbReference type="GO" id="GO:0005829">
    <property type="term" value="C:cytosol"/>
    <property type="evidence" value="ECO:0007669"/>
    <property type="project" value="TreeGrafter"/>
</dbReference>
<dbReference type="SUPFAM" id="SSF55048">
    <property type="entry name" value="Probable ACP-binding domain of malonyl-CoA ACP transacylase"/>
    <property type="match status" value="1"/>
</dbReference>
<organism evidence="7">
    <name type="scientific">Sporolactobacillus sp. Y61</name>
    <dbReference type="NCBI Taxonomy" id="3160863"/>
    <lineage>
        <taxon>Bacteria</taxon>
        <taxon>Bacillati</taxon>
        <taxon>Bacillota</taxon>
        <taxon>Bacilli</taxon>
        <taxon>Bacillales</taxon>
        <taxon>Sporolactobacillaceae</taxon>
        <taxon>Sporolactobacillus</taxon>
    </lineage>
</organism>
<dbReference type="PIRSF" id="PIRSF000446">
    <property type="entry name" value="Mct"/>
    <property type="match status" value="1"/>
</dbReference>
<feature type="active site" evidence="5">
    <location>
        <position position="91"/>
    </location>
</feature>
<proteinExistence type="inferred from homology"/>
<evidence type="ECO:0000256" key="2">
    <source>
        <dbReference type="ARBA" id="ARBA00023315"/>
    </source>
</evidence>
<gene>
    <name evidence="7" type="primary">fabD</name>
    <name evidence="7" type="ORF">ABNN70_09910</name>
</gene>
<accession>A0AAU8ICC1</accession>
<protein>
    <recommendedName>
        <fullName evidence="4">Malonyl CoA-acyl carrier protein transacylase</fullName>
        <ecNumber evidence="4">2.3.1.39</ecNumber>
    </recommendedName>
</protein>
<dbReference type="NCBIfam" id="TIGR00128">
    <property type="entry name" value="fabD"/>
    <property type="match status" value="1"/>
</dbReference>
<keyword evidence="2 4" id="KW-0012">Acyltransferase</keyword>
<comment type="catalytic activity">
    <reaction evidence="3 4">
        <text>holo-[ACP] + malonyl-CoA = malonyl-[ACP] + CoA</text>
        <dbReference type="Rhea" id="RHEA:41792"/>
        <dbReference type="Rhea" id="RHEA-COMP:9623"/>
        <dbReference type="Rhea" id="RHEA-COMP:9685"/>
        <dbReference type="ChEBI" id="CHEBI:57287"/>
        <dbReference type="ChEBI" id="CHEBI:57384"/>
        <dbReference type="ChEBI" id="CHEBI:64479"/>
        <dbReference type="ChEBI" id="CHEBI:78449"/>
        <dbReference type="EC" id="2.3.1.39"/>
    </reaction>
</comment>
<reference evidence="7" key="1">
    <citation type="submission" date="2024-06" db="EMBL/GenBank/DDBJ databases">
        <authorList>
            <person name="Fan A."/>
            <person name="Zhang F.Y."/>
            <person name="Zhang L."/>
        </authorList>
    </citation>
    <scope>NUCLEOTIDE SEQUENCE</scope>
    <source>
        <strain evidence="7">Y61</strain>
    </source>
</reference>
<dbReference type="PANTHER" id="PTHR42681:SF1">
    <property type="entry name" value="MALONYL-COA-ACYL CARRIER PROTEIN TRANSACYLASE, MITOCHONDRIAL"/>
    <property type="match status" value="1"/>
</dbReference>
<dbReference type="FunFam" id="3.30.70.250:FF:000001">
    <property type="entry name" value="Malonyl CoA-acyl carrier protein transacylase"/>
    <property type="match status" value="1"/>
</dbReference>
<dbReference type="EC" id="2.3.1.39" evidence="4"/>
<dbReference type="Pfam" id="PF00698">
    <property type="entry name" value="Acyl_transf_1"/>
    <property type="match status" value="1"/>
</dbReference>